<reference evidence="1 2" key="2">
    <citation type="journal article" date="2022" name="Mol. Ecol. Resour.">
        <title>The genomes of chicory, endive, great burdock and yacon provide insights into Asteraceae paleo-polyploidization history and plant inulin production.</title>
        <authorList>
            <person name="Fan W."/>
            <person name="Wang S."/>
            <person name="Wang H."/>
            <person name="Wang A."/>
            <person name="Jiang F."/>
            <person name="Liu H."/>
            <person name="Zhao H."/>
            <person name="Xu D."/>
            <person name="Zhang Y."/>
        </authorList>
    </citation>
    <scope>NUCLEOTIDE SEQUENCE [LARGE SCALE GENOMIC DNA]</scope>
    <source>
        <strain evidence="2">cv. Niubang</strain>
    </source>
</reference>
<gene>
    <name evidence="1" type="ORF">L6452_16005</name>
</gene>
<sequence>MEDHLASFMPQTTTVFGSVKKSALDFISMDQTSYDLSFSTPSDSSSSYLNSSETYLRCLNPNPSQRYFEDEIDVKPLGTFPLDYPLINTFIDNQTPSKRMIQAIEYLKESTRDVDILIQLWLPVPREGECVLTTEEQPFILNSENNGLLDYREISRSQHFATDEDSEAFFGLPSLVFLKKYPMCTPGFQFLGKEDDPRIDIAQQLNLGGSLHLPVFELGTETCLGIIEIVTTSQNVNYRGALNNIRKALEAFDLRSSEFLIHPKLEDCNGSYQVVLAEIREVLKSVCDTHCLPLAQTWSLCAQQGRGGCQQQSATCISVISSASYVFNPHVLGFHEACSERHLLRGEGIAGKALGTNKPCFATDITAFCRTEYPLTDHARMFGLGGAVAIRLRSTYMGPVDFILEFFLPHDCRNEEEQKHILSSISFVIQQVSRSLRVIDDEELTGEDSSSVKETATQDASSWISHMLEAQQRGESFIVSMGSHKEEPEEEFKVINQWDYQEKSFYQQSTLPGRVKQSEPNLGPKGRRRSSGPRRSEEKRRVKAERNISFPVLQQYFPGSLKDAAKSIGVCPTTLKRICREHGIMRWPSRKIKKVGHSLKKLQLIIDSVQGAEGTIQLESFYTNFPELSSPVSPSPKPTNDCVNLYKSQKTSSCSSSCPSHNSGSSPHCSKENALYAEKPTGLVKRPAQGKSIERTKRDTHVDYHHPNKVLVPLLKRSNPISRNEGSFRVKAIYGEEKIRLSMSQHWGFGDLRREMMRSFSIDDMDNITLKYLDDDSEWVLLTCDADLEECMDLNTSSKRCTIKLFLHQSFHPESGSSFTGDGPF</sequence>
<evidence type="ECO:0000313" key="2">
    <source>
        <dbReference type="Proteomes" id="UP001055879"/>
    </source>
</evidence>
<proteinExistence type="predicted"/>
<comment type="caution">
    <text evidence="1">The sequence shown here is derived from an EMBL/GenBank/DDBJ whole genome shotgun (WGS) entry which is preliminary data.</text>
</comment>
<dbReference type="Proteomes" id="UP001055879">
    <property type="component" value="Linkage Group LG04"/>
</dbReference>
<accession>A0ACB9CQ89</accession>
<evidence type="ECO:0000313" key="1">
    <source>
        <dbReference type="EMBL" id="KAI3736464.1"/>
    </source>
</evidence>
<protein>
    <submittedName>
        <fullName evidence="1">Uncharacterized protein</fullName>
    </submittedName>
</protein>
<organism evidence="1 2">
    <name type="scientific">Arctium lappa</name>
    <name type="common">Greater burdock</name>
    <name type="synonym">Lappa major</name>
    <dbReference type="NCBI Taxonomy" id="4217"/>
    <lineage>
        <taxon>Eukaryota</taxon>
        <taxon>Viridiplantae</taxon>
        <taxon>Streptophyta</taxon>
        <taxon>Embryophyta</taxon>
        <taxon>Tracheophyta</taxon>
        <taxon>Spermatophyta</taxon>
        <taxon>Magnoliopsida</taxon>
        <taxon>eudicotyledons</taxon>
        <taxon>Gunneridae</taxon>
        <taxon>Pentapetalae</taxon>
        <taxon>asterids</taxon>
        <taxon>campanulids</taxon>
        <taxon>Asterales</taxon>
        <taxon>Asteraceae</taxon>
        <taxon>Carduoideae</taxon>
        <taxon>Cardueae</taxon>
        <taxon>Arctiinae</taxon>
        <taxon>Arctium</taxon>
    </lineage>
</organism>
<reference evidence="2" key="1">
    <citation type="journal article" date="2022" name="Mol. Ecol. Resour.">
        <title>The genomes of chicory, endive, great burdock and yacon provide insights into Asteraceae palaeo-polyploidization history and plant inulin production.</title>
        <authorList>
            <person name="Fan W."/>
            <person name="Wang S."/>
            <person name="Wang H."/>
            <person name="Wang A."/>
            <person name="Jiang F."/>
            <person name="Liu H."/>
            <person name="Zhao H."/>
            <person name="Xu D."/>
            <person name="Zhang Y."/>
        </authorList>
    </citation>
    <scope>NUCLEOTIDE SEQUENCE [LARGE SCALE GENOMIC DNA]</scope>
    <source>
        <strain evidence="2">cv. Niubang</strain>
    </source>
</reference>
<dbReference type="EMBL" id="CM042050">
    <property type="protein sequence ID" value="KAI3736464.1"/>
    <property type="molecule type" value="Genomic_DNA"/>
</dbReference>
<name>A0ACB9CQ89_ARCLA</name>
<keyword evidence="2" id="KW-1185">Reference proteome</keyword>